<evidence type="ECO:0000259" key="9">
    <source>
        <dbReference type="Pfam" id="PF12320"/>
    </source>
</evidence>
<name>A0ABX8EH91_9ACTN</name>
<dbReference type="InterPro" id="IPR029052">
    <property type="entry name" value="Metallo-depent_PP-like"/>
</dbReference>
<feature type="domain" description="Nuclease SbcCD subunit D C-terminal" evidence="9">
    <location>
        <begin position="271"/>
        <end position="325"/>
    </location>
</feature>
<gene>
    <name evidence="7 10" type="primary">sbcD</name>
    <name evidence="10" type="ORF">ENKNEFLB_02280</name>
</gene>
<evidence type="ECO:0000256" key="4">
    <source>
        <dbReference type="ARBA" id="ARBA00022722"/>
    </source>
</evidence>
<proteinExistence type="inferred from homology"/>
<dbReference type="Pfam" id="PF00149">
    <property type="entry name" value="Metallophos"/>
    <property type="match status" value="1"/>
</dbReference>
<dbReference type="Gene3D" id="3.60.21.10">
    <property type="match status" value="1"/>
</dbReference>
<dbReference type="InterPro" id="IPR004593">
    <property type="entry name" value="SbcD"/>
</dbReference>
<dbReference type="RefSeq" id="WP_214055532.1">
    <property type="nucleotide sequence ID" value="NZ_BAAAHS010000044.1"/>
</dbReference>
<evidence type="ECO:0000313" key="11">
    <source>
        <dbReference type="Proteomes" id="UP000679307"/>
    </source>
</evidence>
<accession>A0ABX8EH91</accession>
<keyword evidence="5 7" id="KW-0378">Hydrolase</keyword>
<dbReference type="SUPFAM" id="SSF56300">
    <property type="entry name" value="Metallo-dependent phosphatases"/>
    <property type="match status" value="1"/>
</dbReference>
<dbReference type="PANTHER" id="PTHR30337:SF0">
    <property type="entry name" value="NUCLEASE SBCCD SUBUNIT D"/>
    <property type="match status" value="1"/>
</dbReference>
<evidence type="ECO:0000313" key="10">
    <source>
        <dbReference type="EMBL" id="QVT79890.1"/>
    </source>
</evidence>
<dbReference type="Pfam" id="PF12320">
    <property type="entry name" value="SbcD_C"/>
    <property type="match status" value="1"/>
</dbReference>
<dbReference type="NCBIfam" id="TIGR00619">
    <property type="entry name" value="sbcd"/>
    <property type="match status" value="1"/>
</dbReference>
<comment type="function">
    <text evidence="7">SbcCD cleaves DNA hairpin structures. These structures can inhibit DNA replication and are intermediates in certain DNA recombination reactions. The complex acts as a 3'-&gt;5' double strand exonuclease that can open hairpins. It also has a 5' single-strand endonuclease activity.</text>
</comment>
<evidence type="ECO:0000256" key="6">
    <source>
        <dbReference type="ARBA" id="ARBA00022839"/>
    </source>
</evidence>
<comment type="similarity">
    <text evidence="1 7">Belongs to the SbcD family.</text>
</comment>
<keyword evidence="11" id="KW-1185">Reference proteome</keyword>
<dbReference type="Proteomes" id="UP000679307">
    <property type="component" value="Chromosome"/>
</dbReference>
<protein>
    <recommendedName>
        <fullName evidence="3 7">Nuclease SbcCD subunit D</fullName>
    </recommendedName>
</protein>
<dbReference type="InterPro" id="IPR004843">
    <property type="entry name" value="Calcineurin-like_PHP"/>
</dbReference>
<organism evidence="10 11">
    <name type="scientific">Nocardioides aquaticus</name>
    <dbReference type="NCBI Taxonomy" id="160826"/>
    <lineage>
        <taxon>Bacteria</taxon>
        <taxon>Bacillati</taxon>
        <taxon>Actinomycetota</taxon>
        <taxon>Actinomycetes</taxon>
        <taxon>Propionibacteriales</taxon>
        <taxon>Nocardioidaceae</taxon>
        <taxon>Nocardioides</taxon>
    </lineage>
</organism>
<dbReference type="CDD" id="cd00840">
    <property type="entry name" value="MPP_Mre11_N"/>
    <property type="match status" value="1"/>
</dbReference>
<evidence type="ECO:0000256" key="5">
    <source>
        <dbReference type="ARBA" id="ARBA00022801"/>
    </source>
</evidence>
<reference evidence="10 11" key="1">
    <citation type="submission" date="2021-05" db="EMBL/GenBank/DDBJ databases">
        <title>Complete genome of Nocardioides aquaticus KCTC 9944T isolated from meromictic and hypersaline Ekho Lake, Antarctica.</title>
        <authorList>
            <person name="Hwang K."/>
            <person name="Kim K.M."/>
            <person name="Choe H."/>
        </authorList>
    </citation>
    <scope>NUCLEOTIDE SEQUENCE [LARGE SCALE GENOMIC DNA]</scope>
    <source>
        <strain evidence="10 11">KCTC 9944</strain>
    </source>
</reference>
<comment type="subunit">
    <text evidence="2 7">Heterodimer of SbcC and SbcD.</text>
</comment>
<dbReference type="EMBL" id="CP075371">
    <property type="protein sequence ID" value="QVT79890.1"/>
    <property type="molecule type" value="Genomic_DNA"/>
</dbReference>
<dbReference type="InterPro" id="IPR026843">
    <property type="entry name" value="SbcD_C"/>
</dbReference>
<keyword evidence="7" id="KW-0235">DNA replication</keyword>
<feature type="domain" description="Calcineurin-like phosphoesterase" evidence="8">
    <location>
        <begin position="1"/>
        <end position="222"/>
    </location>
</feature>
<keyword evidence="6 7" id="KW-0269">Exonuclease</keyword>
<evidence type="ECO:0000256" key="3">
    <source>
        <dbReference type="ARBA" id="ARBA00013365"/>
    </source>
</evidence>
<keyword evidence="7" id="KW-0255">Endonuclease</keyword>
<dbReference type="InterPro" id="IPR050535">
    <property type="entry name" value="DNA_Repair-Maintenance_Comp"/>
</dbReference>
<keyword evidence="4 7" id="KW-0540">Nuclease</keyword>
<evidence type="ECO:0000259" key="8">
    <source>
        <dbReference type="Pfam" id="PF00149"/>
    </source>
</evidence>
<evidence type="ECO:0000256" key="2">
    <source>
        <dbReference type="ARBA" id="ARBA00011322"/>
    </source>
</evidence>
<evidence type="ECO:0000256" key="1">
    <source>
        <dbReference type="ARBA" id="ARBA00010555"/>
    </source>
</evidence>
<dbReference type="InterPro" id="IPR041796">
    <property type="entry name" value="Mre11_N"/>
</dbReference>
<evidence type="ECO:0000256" key="7">
    <source>
        <dbReference type="RuleBase" id="RU363069"/>
    </source>
</evidence>
<dbReference type="PANTHER" id="PTHR30337">
    <property type="entry name" value="COMPONENT OF ATP-DEPENDENT DSDNA EXONUCLEASE"/>
    <property type="match status" value="1"/>
</dbReference>
<keyword evidence="7" id="KW-0233">DNA recombination</keyword>
<sequence length="404" mass="43097">MRLLHTSDWHLGRSFHREGMLEHQAAFVDHLLEVVASEEVDVVLVAGDVYDRALPPVDAVRLADESLARLAASRARVVLTSGNHDSAQRLGFSSRLIDAAGVHIRADVSAVGVPVLLEDEHGPVAVHGLPYLDPHTVADAWGLPVRSHESAMAEAMRRVRADLAARPAGTRSVVLAHAFVAAGGTAPEASDSERDISVGGVSLVPGSVFDGVDYVALGHLHGRRALTERLRYSGSPLAYSFSEAEHRKGSWLVDLDAAGGVDATWVDAPVPRPLARLRGSLEELLADPRHAVHEGSWVEATLTDASRPLQAMEQLRRRFPHALLLSFATPPPGLAVLGDGAARGTRRTDRELATEFLTTMRGTDPADAELALLHDAVDACCEDTDVDTLLRAGAETDPGSGVGR</sequence>